<evidence type="ECO:0000313" key="2">
    <source>
        <dbReference type="Proteomes" id="UP001501433"/>
    </source>
</evidence>
<organism evidence="1 2">
    <name type="scientific">Litoribaculum gwangyangense</name>
    <dbReference type="NCBI Taxonomy" id="1130722"/>
    <lineage>
        <taxon>Bacteria</taxon>
        <taxon>Pseudomonadati</taxon>
        <taxon>Bacteroidota</taxon>
        <taxon>Flavobacteriia</taxon>
        <taxon>Flavobacteriales</taxon>
        <taxon>Flavobacteriaceae</taxon>
        <taxon>Litoribaculum</taxon>
    </lineage>
</organism>
<keyword evidence="2" id="KW-1185">Reference proteome</keyword>
<protein>
    <submittedName>
        <fullName evidence="1">Uncharacterized protein</fullName>
    </submittedName>
</protein>
<gene>
    <name evidence="1" type="ORF">GCM10023330_01210</name>
</gene>
<dbReference type="Proteomes" id="UP001501433">
    <property type="component" value="Unassembled WGS sequence"/>
</dbReference>
<evidence type="ECO:0000313" key="1">
    <source>
        <dbReference type="EMBL" id="GAA4799614.1"/>
    </source>
</evidence>
<dbReference type="EMBL" id="BAABJW010000001">
    <property type="protein sequence ID" value="GAA4799614.1"/>
    <property type="molecule type" value="Genomic_DNA"/>
</dbReference>
<accession>A0ABP9BSS4</accession>
<name>A0ABP9BSS4_9FLAO</name>
<sequence length="53" mass="6293">MLCTKIIMNPNDKQEIKTPEKGKVVSKEEYNLLISEKMEEYRNNRVRNGINPR</sequence>
<comment type="caution">
    <text evidence="1">The sequence shown here is derived from an EMBL/GenBank/DDBJ whole genome shotgun (WGS) entry which is preliminary data.</text>
</comment>
<proteinExistence type="predicted"/>
<reference evidence="2" key="1">
    <citation type="journal article" date="2019" name="Int. J. Syst. Evol. Microbiol.">
        <title>The Global Catalogue of Microorganisms (GCM) 10K type strain sequencing project: providing services to taxonomists for standard genome sequencing and annotation.</title>
        <authorList>
            <consortium name="The Broad Institute Genomics Platform"/>
            <consortium name="The Broad Institute Genome Sequencing Center for Infectious Disease"/>
            <person name="Wu L."/>
            <person name="Ma J."/>
        </authorList>
    </citation>
    <scope>NUCLEOTIDE SEQUENCE [LARGE SCALE GENOMIC DNA]</scope>
    <source>
        <strain evidence="2">JCM 18325</strain>
    </source>
</reference>